<dbReference type="EMBL" id="CP002417">
    <property type="protein sequence ID" value="ADU39096.1"/>
    <property type="molecule type" value="Genomic_DNA"/>
</dbReference>
<name>E6V217_VARPE</name>
<dbReference type="KEGG" id="vpe:Varpa_4936"/>
<sequence>MVVAPRPCTIADRQSGQAIVYLVAMLPVIFLSVLVVYNTAQSTREKIRLQNTADATTYSASVLTARTLNYLSYTNRAMAGNEAGIATLASVQTSIGAFVTSAANIQEGLVVAKGFEGANNFARSLRPIVGLPYIPKYARNVIQAYRLQRKADRIADLVEPLAKPTQVAVDVLRVLDEGISLSQTAMLASTVAQMPQIISDVLKSNDPDVSLPRGETEIFATKFVIDLGGYLDSYQQSQKGAFEEGEFNEVMRFAHAAQAIRDDWTKKRRFLPDWASWIGGSLAGPLQGIVKEMQKPPPGFGEITGLVLNELVEWKGGTELVATDSSASGEMGRIRWQSADSIEIKLPLGALYTDIIGGRGDIARGRFGLGAGAAAAGGPHYMSSWEGQRLTLRSYYREARDYGGLNGKIDDVAYMERGSFNYAANDSNGGPLLGTIPVLVFNAKMHYGPRTGIGTRLTEDWTLPRYVDVKEHPPMVAHEADNWLAENGIKGSNPLKWGKNTDKGPALTLVVQKGGDKVRTGQVAGFGNPDADGRVGLRDNFAGREIKAVSTAQVYFRRPQDRWARRDFSTDDPPMIGKYNVGFAGGYIEHRSLFSPYWHVHNVEPSLWARAIAVGGTALGASADEDSAN</sequence>
<dbReference type="AlphaFoldDB" id="E6V217"/>
<dbReference type="eggNOG" id="ENOG5032SHH">
    <property type="taxonomic scope" value="Bacteria"/>
</dbReference>
<dbReference type="HOGENOM" id="CLU_434710_0_0_4"/>
<dbReference type="Proteomes" id="UP000008917">
    <property type="component" value="Chromosome"/>
</dbReference>
<evidence type="ECO:0000313" key="4">
    <source>
        <dbReference type="Proteomes" id="UP000008917"/>
    </source>
</evidence>
<feature type="domain" description="Putative Flp pilus-assembly TadG-like N-terminal" evidence="2">
    <location>
        <begin position="16"/>
        <end position="60"/>
    </location>
</feature>
<reference evidence="3 4" key="2">
    <citation type="journal article" date="2013" name="Genome Announc.">
        <title>Genome of the Root-Associated Plant Growth-Promoting Bacterium Variovorax paradoxus Strain EPS.</title>
        <authorList>
            <person name="Han J.I."/>
            <person name="Spain J.C."/>
            <person name="Leadbetter J.R."/>
            <person name="Ovchinnikova G."/>
            <person name="Goodwin L.A."/>
            <person name="Han C.S."/>
            <person name="Woyke T."/>
            <person name="Davenport K.W."/>
            <person name="Orwin P.M."/>
        </authorList>
    </citation>
    <scope>NUCLEOTIDE SEQUENCE [LARGE SCALE GENOMIC DNA]</scope>
    <source>
        <strain evidence="3 4">EPS</strain>
    </source>
</reference>
<dbReference type="STRING" id="595537.Varpa_4936"/>
<dbReference type="RefSeq" id="WP_013543304.1">
    <property type="nucleotide sequence ID" value="NC_014931.1"/>
</dbReference>
<proteinExistence type="predicted"/>
<keyword evidence="1" id="KW-0812">Transmembrane</keyword>
<reference evidence="4" key="1">
    <citation type="submission" date="2010-12" db="EMBL/GenBank/DDBJ databases">
        <title>Complete sequence of Variovorax paradoxus EPS.</title>
        <authorList>
            <consortium name="US DOE Joint Genome Institute"/>
            <person name="Lucas S."/>
            <person name="Copeland A."/>
            <person name="Lapidus A."/>
            <person name="Cheng J.-F."/>
            <person name="Goodwin L."/>
            <person name="Pitluck S."/>
            <person name="Teshima H."/>
            <person name="Detter J.C."/>
            <person name="Han C."/>
            <person name="Tapia R."/>
            <person name="Land M."/>
            <person name="Hauser L."/>
            <person name="Kyrpides N."/>
            <person name="Ivanova N."/>
            <person name="Ovchinnikova G."/>
            <person name="Orwin P."/>
            <person name="Han J.-I.G."/>
            <person name="Woyke T."/>
        </authorList>
    </citation>
    <scope>NUCLEOTIDE SEQUENCE [LARGE SCALE GENOMIC DNA]</scope>
    <source>
        <strain evidence="4">EPS</strain>
    </source>
</reference>
<keyword evidence="1" id="KW-0472">Membrane</keyword>
<evidence type="ECO:0000256" key="1">
    <source>
        <dbReference type="SAM" id="Phobius"/>
    </source>
</evidence>
<feature type="transmembrane region" description="Helical" evidence="1">
    <location>
        <begin position="19"/>
        <end position="40"/>
    </location>
</feature>
<protein>
    <recommendedName>
        <fullName evidence="2">Putative Flp pilus-assembly TadG-like N-terminal domain-containing protein</fullName>
    </recommendedName>
</protein>
<gene>
    <name evidence="3" type="ordered locus">Varpa_4936</name>
</gene>
<organism evidence="3 4">
    <name type="scientific">Variovorax paradoxus (strain EPS)</name>
    <dbReference type="NCBI Taxonomy" id="595537"/>
    <lineage>
        <taxon>Bacteria</taxon>
        <taxon>Pseudomonadati</taxon>
        <taxon>Pseudomonadota</taxon>
        <taxon>Betaproteobacteria</taxon>
        <taxon>Burkholderiales</taxon>
        <taxon>Comamonadaceae</taxon>
        <taxon>Variovorax</taxon>
    </lineage>
</organism>
<evidence type="ECO:0000259" key="2">
    <source>
        <dbReference type="Pfam" id="PF13400"/>
    </source>
</evidence>
<dbReference type="InterPro" id="IPR028087">
    <property type="entry name" value="Tad_N"/>
</dbReference>
<accession>E6V217</accession>
<evidence type="ECO:0000313" key="3">
    <source>
        <dbReference type="EMBL" id="ADU39096.1"/>
    </source>
</evidence>
<dbReference type="Pfam" id="PF13400">
    <property type="entry name" value="Tad"/>
    <property type="match status" value="1"/>
</dbReference>
<keyword evidence="1" id="KW-1133">Transmembrane helix</keyword>